<dbReference type="PANTHER" id="PTHR43194:SF2">
    <property type="entry name" value="PEROXISOMAL MEMBRANE PROTEIN LPX1"/>
    <property type="match status" value="1"/>
</dbReference>
<dbReference type="InterPro" id="IPR050228">
    <property type="entry name" value="Carboxylesterase_BioH"/>
</dbReference>
<keyword evidence="2" id="KW-0378">Hydrolase</keyword>
<organism evidence="2 3">
    <name type="scientific">Paracoccus nototheniae</name>
    <dbReference type="NCBI Taxonomy" id="2489002"/>
    <lineage>
        <taxon>Bacteria</taxon>
        <taxon>Pseudomonadati</taxon>
        <taxon>Pseudomonadota</taxon>
        <taxon>Alphaproteobacteria</taxon>
        <taxon>Rhodobacterales</taxon>
        <taxon>Paracoccaceae</taxon>
        <taxon>Paracoccus</taxon>
    </lineage>
</organism>
<dbReference type="SUPFAM" id="SSF53474">
    <property type="entry name" value="alpha/beta-Hydrolases"/>
    <property type="match status" value="1"/>
</dbReference>
<dbReference type="Proteomes" id="UP001597302">
    <property type="component" value="Unassembled WGS sequence"/>
</dbReference>
<dbReference type="Gene3D" id="3.40.50.1820">
    <property type="entry name" value="alpha/beta hydrolase"/>
    <property type="match status" value="1"/>
</dbReference>
<evidence type="ECO:0000313" key="3">
    <source>
        <dbReference type="Proteomes" id="UP001597302"/>
    </source>
</evidence>
<feature type="domain" description="AB hydrolase-1" evidence="1">
    <location>
        <begin position="28"/>
        <end position="249"/>
    </location>
</feature>
<dbReference type="GO" id="GO:0016787">
    <property type="term" value="F:hydrolase activity"/>
    <property type="evidence" value="ECO:0007669"/>
    <property type="project" value="UniProtKB-KW"/>
</dbReference>
<comment type="caution">
    <text evidence="2">The sequence shown here is derived from an EMBL/GenBank/DDBJ whole genome shotgun (WGS) entry which is preliminary data.</text>
</comment>
<dbReference type="PANTHER" id="PTHR43194">
    <property type="entry name" value="HYDROLASE ALPHA/BETA FOLD FAMILY"/>
    <property type="match status" value="1"/>
</dbReference>
<proteinExistence type="predicted"/>
<dbReference type="RefSeq" id="WP_131572429.1">
    <property type="nucleotide sequence ID" value="NZ_CBCSAJ010000051.1"/>
</dbReference>
<evidence type="ECO:0000259" key="1">
    <source>
        <dbReference type="Pfam" id="PF00561"/>
    </source>
</evidence>
<evidence type="ECO:0000313" key="2">
    <source>
        <dbReference type="EMBL" id="MFD1482765.1"/>
    </source>
</evidence>
<reference evidence="3" key="1">
    <citation type="journal article" date="2019" name="Int. J. Syst. Evol. Microbiol.">
        <title>The Global Catalogue of Microorganisms (GCM) 10K type strain sequencing project: providing services to taxonomists for standard genome sequencing and annotation.</title>
        <authorList>
            <consortium name="The Broad Institute Genomics Platform"/>
            <consortium name="The Broad Institute Genome Sequencing Center for Infectious Disease"/>
            <person name="Wu L."/>
            <person name="Ma J."/>
        </authorList>
    </citation>
    <scope>NUCLEOTIDE SEQUENCE [LARGE SCALE GENOMIC DNA]</scope>
    <source>
        <strain evidence="3">CCM 8875</strain>
    </source>
</reference>
<dbReference type="InterPro" id="IPR029058">
    <property type="entry name" value="AB_hydrolase_fold"/>
</dbReference>
<accession>A0ABW4DYT1</accession>
<dbReference type="EMBL" id="JBHTOQ010000036">
    <property type="protein sequence ID" value="MFD1482765.1"/>
    <property type="molecule type" value="Genomic_DNA"/>
</dbReference>
<dbReference type="InterPro" id="IPR000073">
    <property type="entry name" value="AB_hydrolase_1"/>
</dbReference>
<gene>
    <name evidence="2" type="ORF">ACFQ5P_15825</name>
</gene>
<sequence>MRAPQGYHVHANGIRQHLLHYAGDGPQMLLIPGITSPAITWGFVAERLAEGFDVHVLDVRGRGLSESGDLDYTLDALADDAAALVAACGLNAPVILGHSMGARIAIRAARRAPGLFGGLVLVDPPVSGPGRRVYPSAWPWYGDSIRMAQKGCSVDDMRAFCPTWTDAQVALRAEWLHTCHYGAIRTAYDGFHTDDIHADMPHLDLPVRLVVAGGAPVIGADDLAEMQALIPHLQTRIVKGAGHMIPWDDLAGFLDAVMDFNA</sequence>
<protein>
    <submittedName>
        <fullName evidence="2">Alpha/beta fold hydrolase</fullName>
    </submittedName>
</protein>
<dbReference type="Pfam" id="PF00561">
    <property type="entry name" value="Abhydrolase_1"/>
    <property type="match status" value="1"/>
</dbReference>
<name>A0ABW4DYT1_9RHOB</name>
<keyword evidence="3" id="KW-1185">Reference proteome</keyword>